<dbReference type="AlphaFoldDB" id="Q6DRR6"/>
<dbReference type="RefSeq" id="WP_011187220.1">
    <property type="nucleotide sequence ID" value="NC_006130.1"/>
</dbReference>
<feature type="chain" id="PRO_5038390349" evidence="1">
    <location>
        <begin position="24"/>
        <end position="179"/>
    </location>
</feature>
<feature type="signal peptide" evidence="1">
    <location>
        <begin position="1"/>
        <end position="23"/>
    </location>
</feature>
<keyword evidence="1" id="KW-0732">Signal</keyword>
<name>Q6DRR6_STRPY</name>
<reference evidence="2" key="1">
    <citation type="journal article" date="2004" name="Plasmid">
        <title>Sequence analysis of pDN571, a plasmid encoding novel bacteriocin production in M-type 57 Streptococcus pyogenes.</title>
        <authorList>
            <person name="Heng N.C."/>
            <person name="Burtenshaw G.A."/>
            <person name="Jack R.W."/>
            <person name="Tagg J.R."/>
        </authorList>
    </citation>
    <scope>NUCLEOTIDE SEQUENCE</scope>
    <source>
        <strain evidence="2">71-724</strain>
        <plasmid evidence="2">pDN571</plasmid>
    </source>
</reference>
<gene>
    <name evidence="2" type="primary">scnM57</name>
</gene>
<dbReference type="EMBL" id="AY648561">
    <property type="protein sequence ID" value="AAT72798.1"/>
    <property type="molecule type" value="Genomic_DNA"/>
</dbReference>
<proteinExistence type="predicted"/>
<evidence type="ECO:0000313" key="2">
    <source>
        <dbReference type="EMBL" id="AAT72798.1"/>
    </source>
</evidence>
<organism evidence="2">
    <name type="scientific">Streptococcus pyogenes</name>
    <dbReference type="NCBI Taxonomy" id="1314"/>
    <lineage>
        <taxon>Bacteria</taxon>
        <taxon>Bacillati</taxon>
        <taxon>Bacillota</taxon>
        <taxon>Bacilli</taxon>
        <taxon>Lactobacillales</taxon>
        <taxon>Streptococcaceae</taxon>
        <taxon>Streptococcus</taxon>
    </lineage>
</organism>
<geneLocation type="plasmid" evidence="2">
    <name>pDN571</name>
</geneLocation>
<accession>Q6DRR6</accession>
<sequence>MKIKKYIALLLASLLVISTTVPSFITAKVVADEKTSITSEYTIEEQRQIDEVAAVLEKMFADGVTEENLKQYAQANYSEEELIIADNELNTNLSQIQDENAIMYKVDWGALGNCMANKIKDELLAMISVGTIIKYAQKKAWKELAKIVIKYVAKAGVKTNAALIAGQLAIWGLQCGINF</sequence>
<keyword evidence="2" id="KW-0614">Plasmid</keyword>
<protein>
    <submittedName>
        <fullName evidence="2">Streptococcin A-M57</fullName>
    </submittedName>
</protein>
<reference evidence="2" key="2">
    <citation type="submission" date="2004-06" db="EMBL/GenBank/DDBJ databases">
        <authorList>
            <person name="Heng N.C.K."/>
            <person name="Burtenshaw G.A."/>
            <person name="Tagg J.R."/>
        </authorList>
    </citation>
    <scope>NUCLEOTIDE SEQUENCE</scope>
    <source>
        <strain evidence="2">71-724</strain>
        <plasmid evidence="2">pDN571</plasmid>
    </source>
</reference>
<evidence type="ECO:0000256" key="1">
    <source>
        <dbReference type="SAM" id="SignalP"/>
    </source>
</evidence>